<dbReference type="Proteomes" id="UP001363622">
    <property type="component" value="Unassembled WGS sequence"/>
</dbReference>
<feature type="chain" id="PRO_5046341509" description="Secreted protein" evidence="1">
    <location>
        <begin position="27"/>
        <end position="174"/>
    </location>
</feature>
<protein>
    <recommendedName>
        <fullName evidence="4">Secreted protein</fullName>
    </recommendedName>
</protein>
<keyword evidence="3" id="KW-1185">Reference proteome</keyword>
<comment type="caution">
    <text evidence="2">The sequence shown here is derived from an EMBL/GenBank/DDBJ whole genome shotgun (WGS) entry which is preliminary data.</text>
</comment>
<dbReference type="EMBL" id="JBBPHU010000007">
    <property type="protein sequence ID" value="KAK7515462.1"/>
    <property type="molecule type" value="Genomic_DNA"/>
</dbReference>
<accession>A0ABR1KI92</accession>
<reference evidence="2 3" key="1">
    <citation type="submission" date="2024-04" db="EMBL/GenBank/DDBJ databases">
        <title>Phyllosticta paracitricarpa is synonymous to the EU quarantine fungus P. citricarpa based on phylogenomic analyses.</title>
        <authorList>
            <consortium name="Lawrence Berkeley National Laboratory"/>
            <person name="Van Ingen-Buijs V.A."/>
            <person name="Van Westerhoven A.C."/>
            <person name="Haridas S."/>
            <person name="Skiadas P."/>
            <person name="Martin F."/>
            <person name="Groenewald J.Z."/>
            <person name="Crous P.W."/>
            <person name="Seidl M.F."/>
        </authorList>
    </citation>
    <scope>NUCLEOTIDE SEQUENCE [LARGE SCALE GENOMIC DNA]</scope>
    <source>
        <strain evidence="2 3">CBS 123371</strain>
    </source>
</reference>
<evidence type="ECO:0000313" key="3">
    <source>
        <dbReference type="Proteomes" id="UP001363622"/>
    </source>
</evidence>
<gene>
    <name evidence="2" type="ORF">IWZ03DRAFT_203398</name>
</gene>
<organism evidence="2 3">
    <name type="scientific">Phyllosticta citriasiana</name>
    <dbReference type="NCBI Taxonomy" id="595635"/>
    <lineage>
        <taxon>Eukaryota</taxon>
        <taxon>Fungi</taxon>
        <taxon>Dikarya</taxon>
        <taxon>Ascomycota</taxon>
        <taxon>Pezizomycotina</taxon>
        <taxon>Dothideomycetes</taxon>
        <taxon>Dothideomycetes incertae sedis</taxon>
        <taxon>Botryosphaeriales</taxon>
        <taxon>Phyllostictaceae</taxon>
        <taxon>Phyllosticta</taxon>
    </lineage>
</organism>
<feature type="signal peptide" evidence="1">
    <location>
        <begin position="1"/>
        <end position="26"/>
    </location>
</feature>
<evidence type="ECO:0000313" key="2">
    <source>
        <dbReference type="EMBL" id="KAK7515462.1"/>
    </source>
</evidence>
<name>A0ABR1KI92_9PEZI</name>
<proteinExistence type="predicted"/>
<evidence type="ECO:0000256" key="1">
    <source>
        <dbReference type="SAM" id="SignalP"/>
    </source>
</evidence>
<sequence length="174" mass="18993">MSEVARATTSGCCLFILFTCSGKGSSTINPPRPPTIPFSAAHFHEPRMTDFEAIFSTRRLLGSCTALQTHVGHAVSTHDFQTFRHDLTIAILCLSSKTNVGQSSPHQKSPHAATTTDAKHLAFDSQEGCSRGSVIIHCPPTIASRLFPIHSCFMPPVVFNQFAMKRTIIFSLFS</sequence>
<keyword evidence="1" id="KW-0732">Signal</keyword>
<evidence type="ECO:0008006" key="4">
    <source>
        <dbReference type="Google" id="ProtNLM"/>
    </source>
</evidence>